<keyword evidence="3" id="KW-0539">Nucleus</keyword>
<keyword evidence="5" id="KW-1185">Reference proteome</keyword>
<organism evidence="4 5">
    <name type="scientific">Collybia nuda</name>
    <dbReference type="NCBI Taxonomy" id="64659"/>
    <lineage>
        <taxon>Eukaryota</taxon>
        <taxon>Fungi</taxon>
        <taxon>Dikarya</taxon>
        <taxon>Basidiomycota</taxon>
        <taxon>Agaricomycotina</taxon>
        <taxon>Agaricomycetes</taxon>
        <taxon>Agaricomycetidae</taxon>
        <taxon>Agaricales</taxon>
        <taxon>Tricholomatineae</taxon>
        <taxon>Clitocybaceae</taxon>
        <taxon>Collybia</taxon>
    </lineage>
</organism>
<proteinExistence type="predicted"/>
<dbReference type="GO" id="GO:0003697">
    <property type="term" value="F:single-stranded DNA binding"/>
    <property type="evidence" value="ECO:0007669"/>
    <property type="project" value="TreeGrafter"/>
</dbReference>
<dbReference type="InterPro" id="IPR012340">
    <property type="entry name" value="NA-bd_OB-fold"/>
</dbReference>
<accession>A0A9P6CLI0</accession>
<evidence type="ECO:0000256" key="1">
    <source>
        <dbReference type="ARBA" id="ARBA00004123"/>
    </source>
</evidence>
<reference evidence="4" key="1">
    <citation type="submission" date="2020-11" db="EMBL/GenBank/DDBJ databases">
        <authorList>
            <consortium name="DOE Joint Genome Institute"/>
            <person name="Ahrendt S."/>
            <person name="Riley R."/>
            <person name="Andreopoulos W."/>
            <person name="Labutti K."/>
            <person name="Pangilinan J."/>
            <person name="Ruiz-Duenas F.J."/>
            <person name="Barrasa J.M."/>
            <person name="Sanchez-Garcia M."/>
            <person name="Camarero S."/>
            <person name="Miyauchi S."/>
            <person name="Serrano A."/>
            <person name="Linde D."/>
            <person name="Babiker R."/>
            <person name="Drula E."/>
            <person name="Ayuso-Fernandez I."/>
            <person name="Pacheco R."/>
            <person name="Padilla G."/>
            <person name="Ferreira P."/>
            <person name="Barriuso J."/>
            <person name="Kellner H."/>
            <person name="Castanera R."/>
            <person name="Alfaro M."/>
            <person name="Ramirez L."/>
            <person name="Pisabarro A.G."/>
            <person name="Kuo A."/>
            <person name="Tritt A."/>
            <person name="Lipzen A."/>
            <person name="He G."/>
            <person name="Yan M."/>
            <person name="Ng V."/>
            <person name="Cullen D."/>
            <person name="Martin F."/>
            <person name="Rosso M.-N."/>
            <person name="Henrissat B."/>
            <person name="Hibbett D."/>
            <person name="Martinez A.T."/>
            <person name="Grigoriev I.V."/>
        </authorList>
    </citation>
    <scope>NUCLEOTIDE SEQUENCE</scope>
    <source>
        <strain evidence="4">CBS 247.69</strain>
    </source>
</reference>
<dbReference type="EMBL" id="MU150252">
    <property type="protein sequence ID" value="KAF9464768.1"/>
    <property type="molecule type" value="Genomic_DNA"/>
</dbReference>
<dbReference type="GO" id="GO:0000724">
    <property type="term" value="P:double-strand break repair via homologous recombination"/>
    <property type="evidence" value="ECO:0007669"/>
    <property type="project" value="TreeGrafter"/>
</dbReference>
<dbReference type="Gene3D" id="2.40.50.140">
    <property type="entry name" value="Nucleic acid-binding proteins"/>
    <property type="match status" value="1"/>
</dbReference>
<dbReference type="GO" id="GO:0035861">
    <property type="term" value="C:site of double-strand break"/>
    <property type="evidence" value="ECO:0007669"/>
    <property type="project" value="TreeGrafter"/>
</dbReference>
<keyword evidence="2" id="KW-0238">DNA-binding</keyword>
<dbReference type="GO" id="GO:0000781">
    <property type="term" value="C:chromosome, telomeric region"/>
    <property type="evidence" value="ECO:0007669"/>
    <property type="project" value="TreeGrafter"/>
</dbReference>
<protein>
    <submittedName>
        <fullName evidence="4">Uncharacterized protein</fullName>
    </submittedName>
</protein>
<sequence>MDSDDDETGSNTADHFIRHVTVRQLLEADQMHSTAPFKIEDKEFKKFILVANICYLDECETYRDIGLDDGTGRIKAREWDENEILERKSNRKSFQVSNFPYVHVVGELEQYRNRNTIKVMDIEAVTNAYEPYYHVLHAVHDTLVYERGPPVSHIHQS</sequence>
<name>A0A9P6CLI0_9AGAR</name>
<dbReference type="InterPro" id="IPR040260">
    <property type="entry name" value="RFA2-like"/>
</dbReference>
<dbReference type="OrthoDB" id="25571at2759"/>
<dbReference type="GO" id="GO:0006289">
    <property type="term" value="P:nucleotide-excision repair"/>
    <property type="evidence" value="ECO:0007669"/>
    <property type="project" value="TreeGrafter"/>
</dbReference>
<dbReference type="SUPFAM" id="SSF50249">
    <property type="entry name" value="Nucleic acid-binding proteins"/>
    <property type="match status" value="1"/>
</dbReference>
<dbReference type="GO" id="GO:0005662">
    <property type="term" value="C:DNA replication factor A complex"/>
    <property type="evidence" value="ECO:0007669"/>
    <property type="project" value="TreeGrafter"/>
</dbReference>
<evidence type="ECO:0000256" key="2">
    <source>
        <dbReference type="ARBA" id="ARBA00023125"/>
    </source>
</evidence>
<dbReference type="GO" id="GO:0006260">
    <property type="term" value="P:DNA replication"/>
    <property type="evidence" value="ECO:0007669"/>
    <property type="project" value="TreeGrafter"/>
</dbReference>
<dbReference type="AlphaFoldDB" id="A0A9P6CLI0"/>
<evidence type="ECO:0000313" key="4">
    <source>
        <dbReference type="EMBL" id="KAF9464768.1"/>
    </source>
</evidence>
<dbReference type="Proteomes" id="UP000807353">
    <property type="component" value="Unassembled WGS sequence"/>
</dbReference>
<dbReference type="PANTHER" id="PTHR13989">
    <property type="entry name" value="REPLICATION PROTEIN A-RELATED"/>
    <property type="match status" value="1"/>
</dbReference>
<comment type="subcellular location">
    <subcellularLocation>
        <location evidence="1">Nucleus</location>
    </subcellularLocation>
</comment>
<comment type="caution">
    <text evidence="4">The sequence shown here is derived from an EMBL/GenBank/DDBJ whole genome shotgun (WGS) entry which is preliminary data.</text>
</comment>
<evidence type="ECO:0000313" key="5">
    <source>
        <dbReference type="Proteomes" id="UP000807353"/>
    </source>
</evidence>
<evidence type="ECO:0000256" key="3">
    <source>
        <dbReference type="ARBA" id="ARBA00023242"/>
    </source>
</evidence>
<dbReference type="PANTHER" id="PTHR13989:SF16">
    <property type="entry name" value="REPLICATION PROTEIN A2"/>
    <property type="match status" value="1"/>
</dbReference>
<gene>
    <name evidence="4" type="ORF">BDZ94DRAFT_467240</name>
</gene>